<dbReference type="RefSeq" id="WP_079600807.1">
    <property type="nucleotide sequence ID" value="NZ_LT670817.1"/>
</dbReference>
<reference evidence="9 10" key="1">
    <citation type="submission" date="2016-11" db="EMBL/GenBank/DDBJ databases">
        <authorList>
            <person name="Jaros S."/>
            <person name="Januszkiewicz K."/>
            <person name="Wedrychowicz H."/>
        </authorList>
    </citation>
    <scope>NUCLEOTIDE SEQUENCE [LARGE SCALE GENOMIC DNA]</scope>
    <source>
        <strain evidence="9 10">GAS138</strain>
    </source>
</reference>
<keyword evidence="5 7" id="KW-1133">Transmembrane helix</keyword>
<evidence type="ECO:0000256" key="7">
    <source>
        <dbReference type="SAM" id="Phobius"/>
    </source>
</evidence>
<feature type="transmembrane region" description="Helical" evidence="7">
    <location>
        <begin position="42"/>
        <end position="66"/>
    </location>
</feature>
<feature type="transmembrane region" description="Helical" evidence="7">
    <location>
        <begin position="124"/>
        <end position="149"/>
    </location>
</feature>
<keyword evidence="3 7" id="KW-0812">Transmembrane</keyword>
<comment type="subcellular location">
    <subcellularLocation>
        <location evidence="1">Membrane</location>
        <topology evidence="1">Multi-pass membrane protein</topology>
    </subcellularLocation>
</comment>
<keyword evidence="4" id="KW-0201">Cytochrome c-type biogenesis</keyword>
<dbReference type="AlphaFoldDB" id="A0A1M5K314"/>
<proteinExistence type="inferred from homology"/>
<feature type="transmembrane region" description="Helical" evidence="7">
    <location>
        <begin position="6"/>
        <end position="30"/>
    </location>
</feature>
<dbReference type="OrthoDB" id="9811352at2"/>
<dbReference type="GO" id="GO:0016020">
    <property type="term" value="C:membrane"/>
    <property type="evidence" value="ECO:0007669"/>
    <property type="project" value="UniProtKB-SubCell"/>
</dbReference>
<name>A0A1M5K314_9BRAD</name>
<dbReference type="PANTHER" id="PTHR31272:SF9">
    <property type="entry name" value="BLL1027 PROTEIN"/>
    <property type="match status" value="1"/>
</dbReference>
<dbReference type="InterPro" id="IPR003834">
    <property type="entry name" value="Cyt_c_assmbl_TM_dom"/>
</dbReference>
<evidence type="ECO:0000313" key="9">
    <source>
        <dbReference type="EMBL" id="SHG47141.1"/>
    </source>
</evidence>
<evidence type="ECO:0000259" key="8">
    <source>
        <dbReference type="Pfam" id="PF02683"/>
    </source>
</evidence>
<evidence type="ECO:0000256" key="3">
    <source>
        <dbReference type="ARBA" id="ARBA00022692"/>
    </source>
</evidence>
<dbReference type="Proteomes" id="UP000189796">
    <property type="component" value="Chromosome I"/>
</dbReference>
<dbReference type="EMBL" id="LT670817">
    <property type="protein sequence ID" value="SHG47141.1"/>
    <property type="molecule type" value="Genomic_DNA"/>
</dbReference>
<protein>
    <submittedName>
        <fullName evidence="9">Cytochrome c biogenesis protein CcdA</fullName>
    </submittedName>
</protein>
<keyword evidence="6 7" id="KW-0472">Membrane</keyword>
<sequence length="240" mass="24552">MSIVGLGLAFLAGLLSILSPCVLPLLPIVLGAAASEHRWGPVALAGGVSLSFIAIGLFVATIGFALGYDGGWFRDIAAVGMILIGAVLLVPPFQMRVAVVGGPISDWVDQRSGSFSKSGLGGQFGVGLLLGAAWSPCVGPTLGAASVFAAQGKNLGAVALTMLTFGLGAGLPLVLLGTMSRELLLRWRGGMSATSKAMKQALGLFLIAIGLLVVTGFDRSLEAGLVEMSPQWLTNITTRF</sequence>
<dbReference type="Pfam" id="PF02683">
    <property type="entry name" value="DsbD_TM"/>
    <property type="match status" value="1"/>
</dbReference>
<feature type="domain" description="Cytochrome C biogenesis protein transmembrane" evidence="8">
    <location>
        <begin position="6"/>
        <end position="214"/>
    </location>
</feature>
<organism evidence="9 10">
    <name type="scientific">Bradyrhizobium erythrophlei</name>
    <dbReference type="NCBI Taxonomy" id="1437360"/>
    <lineage>
        <taxon>Bacteria</taxon>
        <taxon>Pseudomonadati</taxon>
        <taxon>Pseudomonadota</taxon>
        <taxon>Alphaproteobacteria</taxon>
        <taxon>Hyphomicrobiales</taxon>
        <taxon>Nitrobacteraceae</taxon>
        <taxon>Bradyrhizobium</taxon>
    </lineage>
</organism>
<evidence type="ECO:0000313" key="10">
    <source>
        <dbReference type="Proteomes" id="UP000189796"/>
    </source>
</evidence>
<dbReference type="PANTHER" id="PTHR31272">
    <property type="entry name" value="CYTOCHROME C-TYPE BIOGENESIS PROTEIN HI_1454-RELATED"/>
    <property type="match status" value="1"/>
</dbReference>
<feature type="transmembrane region" description="Helical" evidence="7">
    <location>
        <begin position="197"/>
        <end position="217"/>
    </location>
</feature>
<comment type="similarity">
    <text evidence="2">Belongs to the DsbD family.</text>
</comment>
<feature type="transmembrane region" description="Helical" evidence="7">
    <location>
        <begin position="155"/>
        <end position="176"/>
    </location>
</feature>
<evidence type="ECO:0000256" key="5">
    <source>
        <dbReference type="ARBA" id="ARBA00022989"/>
    </source>
</evidence>
<accession>A0A1M5K314</accession>
<evidence type="ECO:0000256" key="4">
    <source>
        <dbReference type="ARBA" id="ARBA00022748"/>
    </source>
</evidence>
<evidence type="ECO:0000256" key="1">
    <source>
        <dbReference type="ARBA" id="ARBA00004141"/>
    </source>
</evidence>
<evidence type="ECO:0000256" key="2">
    <source>
        <dbReference type="ARBA" id="ARBA00006143"/>
    </source>
</evidence>
<dbReference type="InterPro" id="IPR051790">
    <property type="entry name" value="Cytochrome_c-biogenesis_DsbD"/>
</dbReference>
<gene>
    <name evidence="9" type="ORF">SAMN05443248_1663</name>
</gene>
<feature type="transmembrane region" description="Helical" evidence="7">
    <location>
        <begin position="72"/>
        <end position="90"/>
    </location>
</feature>
<evidence type="ECO:0000256" key="6">
    <source>
        <dbReference type="ARBA" id="ARBA00023136"/>
    </source>
</evidence>
<dbReference type="GO" id="GO:0017004">
    <property type="term" value="P:cytochrome complex assembly"/>
    <property type="evidence" value="ECO:0007669"/>
    <property type="project" value="UniProtKB-KW"/>
</dbReference>